<evidence type="ECO:0000256" key="1">
    <source>
        <dbReference type="SAM" id="Coils"/>
    </source>
</evidence>
<feature type="coiled-coil region" evidence="1">
    <location>
        <begin position="460"/>
        <end position="487"/>
    </location>
</feature>
<accession>A0ABW0F6P8</accession>
<evidence type="ECO:0000313" key="4">
    <source>
        <dbReference type="Proteomes" id="UP001595976"/>
    </source>
</evidence>
<protein>
    <submittedName>
        <fullName evidence="3">Phage tail length tape measure family protein</fullName>
    </submittedName>
</protein>
<dbReference type="Proteomes" id="UP001595976">
    <property type="component" value="Unassembled WGS sequence"/>
</dbReference>
<proteinExistence type="predicted"/>
<gene>
    <name evidence="3" type="ORF">ACFPK2_19065</name>
</gene>
<evidence type="ECO:0000313" key="3">
    <source>
        <dbReference type="EMBL" id="MFC5295097.1"/>
    </source>
</evidence>
<feature type="domain" description="Bacteriophage tail tape measure N-terminal" evidence="2">
    <location>
        <begin position="168"/>
        <end position="368"/>
    </location>
</feature>
<dbReference type="Pfam" id="PF06791">
    <property type="entry name" value="TMP_2"/>
    <property type="match status" value="1"/>
</dbReference>
<keyword evidence="4" id="KW-1185">Reference proteome</keyword>
<evidence type="ECO:0000259" key="2">
    <source>
        <dbReference type="Pfam" id="PF06791"/>
    </source>
</evidence>
<keyword evidence="1" id="KW-0175">Coiled coil</keyword>
<name>A0ABW0F6P8_9HYPH</name>
<feature type="coiled-coil region" evidence="1">
    <location>
        <begin position="702"/>
        <end position="745"/>
    </location>
</feature>
<organism evidence="3 4">
    <name type="scientific">Bosea minatitlanensis</name>
    <dbReference type="NCBI Taxonomy" id="128782"/>
    <lineage>
        <taxon>Bacteria</taxon>
        <taxon>Pseudomonadati</taxon>
        <taxon>Pseudomonadota</taxon>
        <taxon>Alphaproteobacteria</taxon>
        <taxon>Hyphomicrobiales</taxon>
        <taxon>Boseaceae</taxon>
        <taxon>Bosea</taxon>
    </lineage>
</organism>
<sequence>MSTTNVSIRLGLEGKAEVKRGFEEVAGAGQAAFSQVERSTDQAGAAIDRQAARLKRLAETAKLAAAADASQQRFNTVLGVDTAVPKSARDSAAVFEEAAREADSFARRAAALRAELDPLGTAQDRLNRELGEYAALAKRGAITSAEHAAAQTLARQRFEATEKALRGVGGTSALSRQQLLTLQYTFNDVVASLGSGISPMTILLQQGGQVTQAFGGLRGTLATLGSAIGVVGGVIAGVTVAAAGLTAAWIANDASTRAVATALAGVGRASGSTSTELERIARTASDVGRVSVSSAREMEVAFLRTGKIGAEEMGRAISIARNLAVTLGVETKQGAEQLAGALADPVRGADELNQRLAFLDDRTRTYIRTLVEQNNRTEAQRVLLNALVPALANAEQATNAFGRAWDYVRRQASNAWDAIGRAVDRAVDGRRPEEELDLLRWQRARLQENANSAGFVPLMLPQVEQRIAELERQLDEQQRRAREIAADARANELSVRAGETARDLTPGYRDLLRLREQEAALRAALSDPQAGAKLADVGQVEQAYARVRTELDRYRDGLGTAAVAAEAFRSRSDIAAEALRSQSNVTEVTIRATLALARAYLEGATAAETAEARRQGLIDQARDGIDAETRARQALRERIAETAATAAKQVQDLSLEADARRRVNDLVASGTITSSRAQQQLQLEQALRPLITAQALAEGDARATLTQIIERLREAYGRLNAEEARGQALSAIEDKRREIELLQRQVGLVNASVAARSSALAILRAEQELRQRGIDIASAEGRTYVEAAGQIESLGRSLRGQERLVEQREEIALLERQVALVGASVAKRGDELAVLREIQALRRAGIDKDSPEGQAALSGARRIEELMRTLAGRQAILDQQDEIKLLEKQIELVGRSASERGLVIAQIRAEQGLRSRGIDLASEEGRKIVENAGRVERLTQELQKQDAAYRGLENAVGSALDRFGDVLAQGKTDWKSWADAGRSALQDISREIIKLAVLNPLKNFLFGGNLPTLSNAGGFFGQIFAGLFHEGGLVGAGGTMRMMPALAFAGAPRLHSGGYLKPDEMPAILQRGERVLNRAEAADYERGRGGSSSPIMLTFNVSTPDASSFRRAQSQITAEMAAAIERSRRNL</sequence>
<comment type="caution">
    <text evidence="3">The sequence shown here is derived from an EMBL/GenBank/DDBJ whole genome shotgun (WGS) entry which is preliminary data.</text>
</comment>
<dbReference type="EMBL" id="JBHSLI010000008">
    <property type="protein sequence ID" value="MFC5295097.1"/>
    <property type="molecule type" value="Genomic_DNA"/>
</dbReference>
<reference evidence="4" key="1">
    <citation type="journal article" date="2019" name="Int. J. Syst. Evol. Microbiol.">
        <title>The Global Catalogue of Microorganisms (GCM) 10K type strain sequencing project: providing services to taxonomists for standard genome sequencing and annotation.</title>
        <authorList>
            <consortium name="The Broad Institute Genomics Platform"/>
            <consortium name="The Broad Institute Genome Sequencing Center for Infectious Disease"/>
            <person name="Wu L."/>
            <person name="Ma J."/>
        </authorList>
    </citation>
    <scope>NUCLEOTIDE SEQUENCE [LARGE SCALE GENOMIC DNA]</scope>
    <source>
        <strain evidence="4">CGMCC 1.15643</strain>
    </source>
</reference>
<dbReference type="RefSeq" id="WP_260349120.1">
    <property type="nucleotide sequence ID" value="NZ_JAOAOS010000008.1"/>
</dbReference>
<dbReference type="InterPro" id="IPR009628">
    <property type="entry name" value="Phage_tape_measure_N"/>
</dbReference>